<dbReference type="Pfam" id="PF21760">
    <property type="entry name" value="SecD_1st"/>
    <property type="match status" value="1"/>
</dbReference>
<evidence type="ECO:0000256" key="4">
    <source>
        <dbReference type="ARBA" id="ARBA00022692"/>
    </source>
</evidence>
<feature type="transmembrane region" description="Helical" evidence="9">
    <location>
        <begin position="498"/>
        <end position="517"/>
    </location>
</feature>
<keyword evidence="3 9" id="KW-1003">Cell membrane</keyword>
<comment type="similarity">
    <text evidence="9">Belongs to the SecD/SecF family. SecD subfamily.</text>
</comment>
<comment type="caution">
    <text evidence="9">Lacks conserved residue(s) required for the propagation of feature annotation.</text>
</comment>
<evidence type="ECO:0000313" key="15">
    <source>
        <dbReference type="Proteomes" id="UP000634579"/>
    </source>
</evidence>
<feature type="region of interest" description="Disordered" evidence="10">
    <location>
        <begin position="573"/>
        <end position="608"/>
    </location>
</feature>
<dbReference type="InterPro" id="IPR055344">
    <property type="entry name" value="SecD_SecF_C_bact"/>
</dbReference>
<reference evidence="14 15" key="1">
    <citation type="submission" date="2020-10" db="EMBL/GenBank/DDBJ databases">
        <title>Draft genome sequences of plant-associated actinobacteria.</title>
        <authorList>
            <person name="Tarlachkov S.V."/>
            <person name="Starodumova I.P."/>
            <person name="Dorofeeva L.V."/>
            <person name="Prisyazhnaya N.V."/>
            <person name="Roubtsova T.V."/>
            <person name="Chizhov V.N."/>
            <person name="Nadler S.A."/>
            <person name="Subbotin S.A."/>
            <person name="Evtushenko L.I."/>
        </authorList>
    </citation>
    <scope>NUCLEOTIDE SEQUENCE [LARGE SCALE GENOMIC DNA]</scope>
    <source>
        <strain evidence="14 15">VKM Ac-2886</strain>
    </source>
</reference>
<feature type="domain" description="Protein export membrane protein SecD/SecF C-terminal" evidence="11">
    <location>
        <begin position="350"/>
        <end position="525"/>
    </location>
</feature>
<gene>
    <name evidence="9 14" type="primary">secD</name>
    <name evidence="14" type="ORF">ITJ42_11680</name>
</gene>
<dbReference type="Gene3D" id="3.30.70.3220">
    <property type="match status" value="1"/>
</dbReference>
<organism evidence="14 15">
    <name type="scientific">Clavibacter phaseoli</name>
    <dbReference type="NCBI Taxonomy" id="1734031"/>
    <lineage>
        <taxon>Bacteria</taxon>
        <taxon>Bacillati</taxon>
        <taxon>Actinomycetota</taxon>
        <taxon>Actinomycetes</taxon>
        <taxon>Micrococcales</taxon>
        <taxon>Microbacteriaceae</taxon>
        <taxon>Clavibacter</taxon>
    </lineage>
</organism>
<dbReference type="GO" id="GO:0015450">
    <property type="term" value="F:protein-transporting ATPase activity"/>
    <property type="evidence" value="ECO:0007669"/>
    <property type="project" value="InterPro"/>
</dbReference>
<feature type="compositionally biased region" description="Basic and acidic residues" evidence="10">
    <location>
        <begin position="599"/>
        <end position="608"/>
    </location>
</feature>
<dbReference type="EMBL" id="JADKRP010000002">
    <property type="protein sequence ID" value="MBF4631878.1"/>
    <property type="molecule type" value="Genomic_DNA"/>
</dbReference>
<feature type="compositionally biased region" description="Low complexity" evidence="10">
    <location>
        <begin position="135"/>
        <end position="175"/>
    </location>
</feature>
<dbReference type="GO" id="GO:0006605">
    <property type="term" value="P:protein targeting"/>
    <property type="evidence" value="ECO:0007669"/>
    <property type="project" value="UniProtKB-UniRule"/>
</dbReference>
<keyword evidence="15" id="KW-1185">Reference proteome</keyword>
<evidence type="ECO:0000259" key="11">
    <source>
        <dbReference type="Pfam" id="PF02355"/>
    </source>
</evidence>
<feature type="region of interest" description="Disordered" evidence="10">
    <location>
        <begin position="135"/>
        <end position="196"/>
    </location>
</feature>
<dbReference type="NCBIfam" id="TIGR00916">
    <property type="entry name" value="2A0604s01"/>
    <property type="match status" value="1"/>
</dbReference>
<dbReference type="InterPro" id="IPR054384">
    <property type="entry name" value="SecDF_P1_head"/>
</dbReference>
<dbReference type="InterPro" id="IPR048634">
    <property type="entry name" value="SecD_SecF_C"/>
</dbReference>
<comment type="function">
    <text evidence="9">Part of the Sec protein translocase complex. Interacts with the SecYEG preprotein conducting channel. SecDF uses the proton motive force (PMF) to complete protein translocation after the ATP-dependent function of SecA.</text>
</comment>
<evidence type="ECO:0000256" key="8">
    <source>
        <dbReference type="ARBA" id="ARBA00023136"/>
    </source>
</evidence>
<evidence type="ECO:0000313" key="14">
    <source>
        <dbReference type="EMBL" id="MBF4631878.1"/>
    </source>
</evidence>
<keyword evidence="4 9" id="KW-0812">Transmembrane</keyword>
<evidence type="ECO:0000256" key="10">
    <source>
        <dbReference type="SAM" id="MobiDB-lite"/>
    </source>
</evidence>
<evidence type="ECO:0000256" key="7">
    <source>
        <dbReference type="ARBA" id="ARBA00023010"/>
    </source>
</evidence>
<evidence type="ECO:0000256" key="6">
    <source>
        <dbReference type="ARBA" id="ARBA00022989"/>
    </source>
</evidence>
<evidence type="ECO:0000256" key="3">
    <source>
        <dbReference type="ARBA" id="ARBA00022475"/>
    </source>
</evidence>
<feature type="transmembrane region" description="Helical" evidence="9">
    <location>
        <begin position="394"/>
        <end position="416"/>
    </location>
</feature>
<evidence type="ECO:0000256" key="2">
    <source>
        <dbReference type="ARBA" id="ARBA00022448"/>
    </source>
</evidence>
<dbReference type="GO" id="GO:0005886">
    <property type="term" value="C:plasma membrane"/>
    <property type="evidence" value="ECO:0007669"/>
    <property type="project" value="UniProtKB-SubCell"/>
</dbReference>
<dbReference type="Proteomes" id="UP000634579">
    <property type="component" value="Unassembled WGS sequence"/>
</dbReference>
<keyword evidence="6 9" id="KW-1133">Transmembrane helix</keyword>
<dbReference type="InterPro" id="IPR005791">
    <property type="entry name" value="SecD"/>
</dbReference>
<evidence type="ECO:0000256" key="9">
    <source>
        <dbReference type="HAMAP-Rule" id="MF_01463"/>
    </source>
</evidence>
<keyword evidence="5 9" id="KW-0653">Protein transport</keyword>
<comment type="caution">
    <text evidence="14">The sequence shown here is derived from an EMBL/GenBank/DDBJ whole genome shotgun (WGS) entry which is preliminary data.</text>
</comment>
<keyword evidence="7 9" id="KW-0811">Translocation</keyword>
<evidence type="ECO:0000256" key="5">
    <source>
        <dbReference type="ARBA" id="ARBA00022927"/>
    </source>
</evidence>
<evidence type="ECO:0000259" key="13">
    <source>
        <dbReference type="Pfam" id="PF22599"/>
    </source>
</evidence>
<dbReference type="GO" id="GO:0065002">
    <property type="term" value="P:intracellular protein transmembrane transport"/>
    <property type="evidence" value="ECO:0007669"/>
    <property type="project" value="UniProtKB-UniRule"/>
</dbReference>
<comment type="subcellular location">
    <subcellularLocation>
        <location evidence="1 9">Cell membrane</location>
        <topology evidence="1 9">Multi-pass membrane protein</topology>
    </subcellularLocation>
</comment>
<feature type="transmembrane region" description="Helical" evidence="9">
    <location>
        <begin position="473"/>
        <end position="492"/>
    </location>
</feature>
<comment type="subunit">
    <text evidence="9">Forms a complex with SecF. Part of the essential Sec protein translocation apparatus which comprises SecA, SecYEG and auxiliary proteins SecDF. Other proteins may also be involved.</text>
</comment>
<name>A0A8I0V9Y9_9MICO</name>
<protein>
    <recommendedName>
        <fullName evidence="9">Protein translocase subunit SecD</fullName>
    </recommendedName>
</protein>
<dbReference type="Gene3D" id="3.30.1360.200">
    <property type="match status" value="1"/>
</dbReference>
<dbReference type="Pfam" id="PF22599">
    <property type="entry name" value="SecDF_P1_head"/>
    <property type="match status" value="1"/>
</dbReference>
<proteinExistence type="inferred from homology"/>
<evidence type="ECO:0000259" key="12">
    <source>
        <dbReference type="Pfam" id="PF21760"/>
    </source>
</evidence>
<feature type="transmembrane region" description="Helical" evidence="9">
    <location>
        <begin position="367"/>
        <end position="387"/>
    </location>
</feature>
<dbReference type="PANTHER" id="PTHR30081:SF1">
    <property type="entry name" value="PROTEIN TRANSLOCASE SUBUNIT SECD"/>
    <property type="match status" value="1"/>
</dbReference>
<keyword evidence="2 9" id="KW-0813">Transport</keyword>
<dbReference type="PANTHER" id="PTHR30081">
    <property type="entry name" value="PROTEIN-EXPORT MEMBRANE PROTEIN SEC"/>
    <property type="match status" value="1"/>
</dbReference>
<dbReference type="Pfam" id="PF02355">
    <property type="entry name" value="SecD_SecF_C"/>
    <property type="match status" value="1"/>
</dbReference>
<feature type="domain" description="Protein translocase subunit SecDF P1" evidence="12">
    <location>
        <begin position="73"/>
        <end position="128"/>
    </location>
</feature>
<dbReference type="RefSeq" id="WP_194675606.1">
    <property type="nucleotide sequence ID" value="NZ_JADKRP010000002.1"/>
</dbReference>
<dbReference type="GO" id="GO:0043952">
    <property type="term" value="P:protein transport by the Sec complex"/>
    <property type="evidence" value="ECO:0007669"/>
    <property type="project" value="UniProtKB-UniRule"/>
</dbReference>
<accession>A0A8I0V9Y9</accession>
<sequence>MAKSPTPVRKARRKLIWLLVIIGLLAGGNAASVAFSNGSWTPKLALDLEGGTQIILAPQLDGASSGPTSEQLAQAVSIIRQRVDASGVSEAEITTQGGSNIVVSLPGEPDAATMQRLQSSAKLELRPVLIGAAGTASVAATPTPTATDGSTPTDGTTPTDGSTPAAETPAAEATPDPSTLSDEPTAEPTGPSDVSWVTPRLQAEFAAYDCATAPESDGQAAPADRAIIACSDDGAAKYVLGPVEVDGSTISDATSGLQQSSQGVSTGTWSVNLVFDGDGTQQFGDMSTRLITFESPRNQFAFVLDNEVISAPVTQGVVTNGKPSITGNFTQESAKALADQLKFGALPLSFTLQSSDVISATLGSSQLTSGLIAGLIGLVLVVLYSLVQYRALGMVTIASLVIAAVITYLLITLLSWREGYRLSLAGVAGLIVAIGITADSFIVYFERIKDELRDGRGLVSSVEQGWKRALRTIIASDTVNFLAAAVLFILAVGNVKGFALTLGLTTIIDLIVVSLFTHPILQLLANRPFFAEGHRMSGLDPRALGAVYRGRATFRTPTATAGRNAAAAKEAARRQTIAERKAAEGRATGSTKTATIDAPRADDTSRDD</sequence>
<dbReference type="HAMAP" id="MF_01463_B">
    <property type="entry name" value="SecD_B"/>
    <property type="match status" value="1"/>
</dbReference>
<dbReference type="InterPro" id="IPR022813">
    <property type="entry name" value="SecD/SecF_arch_bac"/>
</dbReference>
<dbReference type="AlphaFoldDB" id="A0A8I0V9Y9"/>
<evidence type="ECO:0000256" key="1">
    <source>
        <dbReference type="ARBA" id="ARBA00004651"/>
    </source>
</evidence>
<keyword evidence="8 9" id="KW-0472">Membrane</keyword>
<feature type="transmembrane region" description="Helical" evidence="9">
    <location>
        <begin position="422"/>
        <end position="445"/>
    </location>
</feature>
<dbReference type="InterPro" id="IPR048631">
    <property type="entry name" value="SecD_1st"/>
</dbReference>
<feature type="compositionally biased region" description="Basic and acidic residues" evidence="10">
    <location>
        <begin position="573"/>
        <end position="584"/>
    </location>
</feature>
<feature type="domain" description="SecDF P1 head subdomain" evidence="13">
    <location>
        <begin position="233"/>
        <end position="347"/>
    </location>
</feature>
<dbReference type="SUPFAM" id="SSF82866">
    <property type="entry name" value="Multidrug efflux transporter AcrB transmembrane domain"/>
    <property type="match status" value="1"/>
</dbReference>
<dbReference type="NCBIfam" id="TIGR01129">
    <property type="entry name" value="secD"/>
    <property type="match status" value="1"/>
</dbReference>